<sequence length="66" mass="7177">MGRAERWMLVLGALAGVLAARAVKVVIEPLPKGHTQSSTPEIRTDRHQLKVSIAACRLTNGRPPHN</sequence>
<keyword evidence="3" id="KW-1185">Reference proteome</keyword>
<feature type="chain" id="PRO_5020034595" description="Secreted protein" evidence="1">
    <location>
        <begin position="20"/>
        <end position="66"/>
    </location>
</feature>
<dbReference type="Proteomes" id="UP000299102">
    <property type="component" value="Unassembled WGS sequence"/>
</dbReference>
<evidence type="ECO:0000256" key="1">
    <source>
        <dbReference type="SAM" id="SignalP"/>
    </source>
</evidence>
<proteinExistence type="predicted"/>
<organism evidence="2 3">
    <name type="scientific">Eumeta variegata</name>
    <name type="common">Bagworm moth</name>
    <name type="synonym">Eumeta japonica</name>
    <dbReference type="NCBI Taxonomy" id="151549"/>
    <lineage>
        <taxon>Eukaryota</taxon>
        <taxon>Metazoa</taxon>
        <taxon>Ecdysozoa</taxon>
        <taxon>Arthropoda</taxon>
        <taxon>Hexapoda</taxon>
        <taxon>Insecta</taxon>
        <taxon>Pterygota</taxon>
        <taxon>Neoptera</taxon>
        <taxon>Endopterygota</taxon>
        <taxon>Lepidoptera</taxon>
        <taxon>Glossata</taxon>
        <taxon>Ditrysia</taxon>
        <taxon>Tineoidea</taxon>
        <taxon>Psychidae</taxon>
        <taxon>Oiketicinae</taxon>
        <taxon>Eumeta</taxon>
    </lineage>
</organism>
<dbReference type="EMBL" id="BGZK01000968">
    <property type="protein sequence ID" value="GBP66835.1"/>
    <property type="molecule type" value="Genomic_DNA"/>
</dbReference>
<name>A0A4C1XXE3_EUMVA</name>
<comment type="caution">
    <text evidence="2">The sequence shown here is derived from an EMBL/GenBank/DDBJ whole genome shotgun (WGS) entry which is preliminary data.</text>
</comment>
<reference evidence="2 3" key="1">
    <citation type="journal article" date="2019" name="Commun. Biol.">
        <title>The bagworm genome reveals a unique fibroin gene that provides high tensile strength.</title>
        <authorList>
            <person name="Kono N."/>
            <person name="Nakamura H."/>
            <person name="Ohtoshi R."/>
            <person name="Tomita M."/>
            <person name="Numata K."/>
            <person name="Arakawa K."/>
        </authorList>
    </citation>
    <scope>NUCLEOTIDE SEQUENCE [LARGE SCALE GENOMIC DNA]</scope>
</reference>
<keyword evidence="1" id="KW-0732">Signal</keyword>
<evidence type="ECO:0000313" key="2">
    <source>
        <dbReference type="EMBL" id="GBP66835.1"/>
    </source>
</evidence>
<accession>A0A4C1XXE3</accession>
<evidence type="ECO:0008006" key="4">
    <source>
        <dbReference type="Google" id="ProtNLM"/>
    </source>
</evidence>
<gene>
    <name evidence="2" type="ORF">EVAR_59532_1</name>
</gene>
<feature type="signal peptide" evidence="1">
    <location>
        <begin position="1"/>
        <end position="19"/>
    </location>
</feature>
<dbReference type="AlphaFoldDB" id="A0A4C1XXE3"/>
<protein>
    <recommendedName>
        <fullName evidence="4">Secreted protein</fullName>
    </recommendedName>
</protein>
<evidence type="ECO:0000313" key="3">
    <source>
        <dbReference type="Proteomes" id="UP000299102"/>
    </source>
</evidence>